<dbReference type="OrthoDB" id="6110525at2759"/>
<keyword evidence="2" id="KW-0812">Transmembrane</keyword>
<reference evidence="3 4" key="1">
    <citation type="submission" date="2020-06" db="EMBL/GenBank/DDBJ databases">
        <authorList>
            <person name="Li R."/>
            <person name="Bekaert M."/>
        </authorList>
    </citation>
    <scope>NUCLEOTIDE SEQUENCE [LARGE SCALE GENOMIC DNA]</scope>
    <source>
        <strain evidence="4">wild</strain>
    </source>
</reference>
<evidence type="ECO:0000256" key="1">
    <source>
        <dbReference type="SAM" id="MobiDB-lite"/>
    </source>
</evidence>
<dbReference type="Proteomes" id="UP000507470">
    <property type="component" value="Unassembled WGS sequence"/>
</dbReference>
<evidence type="ECO:0000313" key="4">
    <source>
        <dbReference type="Proteomes" id="UP000507470"/>
    </source>
</evidence>
<feature type="transmembrane region" description="Helical" evidence="2">
    <location>
        <begin position="50"/>
        <end position="71"/>
    </location>
</feature>
<organism evidence="3 4">
    <name type="scientific">Mytilus coruscus</name>
    <name type="common">Sea mussel</name>
    <dbReference type="NCBI Taxonomy" id="42192"/>
    <lineage>
        <taxon>Eukaryota</taxon>
        <taxon>Metazoa</taxon>
        <taxon>Spiralia</taxon>
        <taxon>Lophotrochozoa</taxon>
        <taxon>Mollusca</taxon>
        <taxon>Bivalvia</taxon>
        <taxon>Autobranchia</taxon>
        <taxon>Pteriomorphia</taxon>
        <taxon>Mytilida</taxon>
        <taxon>Mytiloidea</taxon>
        <taxon>Mytilidae</taxon>
        <taxon>Mytilinae</taxon>
        <taxon>Mytilus</taxon>
    </lineage>
</organism>
<keyword evidence="2" id="KW-0472">Membrane</keyword>
<evidence type="ECO:0000313" key="3">
    <source>
        <dbReference type="EMBL" id="CAC5424684.1"/>
    </source>
</evidence>
<evidence type="ECO:0000256" key="2">
    <source>
        <dbReference type="SAM" id="Phobius"/>
    </source>
</evidence>
<gene>
    <name evidence="3" type="ORF">MCOR_56562</name>
</gene>
<proteinExistence type="predicted"/>
<keyword evidence="2" id="KW-1133">Transmembrane helix</keyword>
<dbReference type="EMBL" id="CACVKT020010051">
    <property type="protein sequence ID" value="CAC5424684.1"/>
    <property type="molecule type" value="Genomic_DNA"/>
</dbReference>
<dbReference type="AlphaFoldDB" id="A0A6J8EVY0"/>
<feature type="compositionally biased region" description="Low complexity" evidence="1">
    <location>
        <begin position="107"/>
        <end position="143"/>
    </location>
</feature>
<feature type="region of interest" description="Disordered" evidence="1">
    <location>
        <begin position="104"/>
        <end position="152"/>
    </location>
</feature>
<protein>
    <submittedName>
        <fullName evidence="3">Uncharacterized protein</fullName>
    </submittedName>
</protein>
<name>A0A6J8EVY0_MYTCO</name>
<sequence>MGTNNIVSLTESPSVIRLNESNIHNGILNGTVTGQDDLMLKTELSIQDQVIIGACVTVAFLSIIAIILRLCMPMIRKQHKVIQTECKYTEQVVSKEKRYGQLPYKGLSSSSSSQSSSWSSNSQLDWSDSSSNNTRSTYYTSESKNMSRPLSNYNFRGSTSSLPLYISDNRSTKSNASSYLKYINEDPTYILNNKSLEPLKLDDVYRGRWDEEFDPLQVTPSGSLASLSHPSEDRNMPSNVPDFSAYKQIPHNPSHARVYSGFGYKPFRSKITLRHDVTHNNHDRSAAADVKKICKFIRRRYQESDVKCRRYKNTR</sequence>
<accession>A0A6J8EVY0</accession>
<keyword evidence="4" id="KW-1185">Reference proteome</keyword>